<proteinExistence type="predicted"/>
<gene>
    <name evidence="3" type="ORF">FHS44_007158</name>
</gene>
<dbReference type="Proteomes" id="UP000552644">
    <property type="component" value="Unassembled WGS sequence"/>
</dbReference>
<dbReference type="AlphaFoldDB" id="A0A7W7QUU8"/>
<sequence>MKADTRTPTEIFSAPIRYVIPLFQRPYVWNREDQWGPLWEDVRKVAEQVLEAADDFEVSTPPHFLGAIVLEQQWIKSGVIPIRNVIDGQQRLTTLQILLDAAQLIAERHGEDIDSSALESLVLNDRRLAKDPDEVFKVWPTDRDQEAFCAVMNNSRELPEDLISSGIAKAHAFFVSEIVQWVEPEGDSDKSQQKIAALTRALRDYLRVVVIDLEPGDNAQVIFETLNHRGTPLLAADLIKNLVFQVAAQQKGDLKRLYDQYWKPFDSNYWRRDIRQGRLKRPYVDIFMNYWLTMKLLRDIPADRVFTEFRDYIRIGKYPAWEVMRDIAEDARVYAELEHLPWDSPEGTFYYRVIKVMEASVVGPFLLWILRWTDQQMPTEQRRRALAAMESWLVRRMLCKLTTKNYNRIVLDLLRELNRGGPQLAGEITEAYLAKSDATAVYWPSDEQVINFLQTVKAYTDLTRGRLRMVLEAIEDKTRDKYAEHVHCPRGVLTIEHVMPQAWHDHWEAPPDLAGRQRRDLLVQTLGNLTLVNEYLNPKLSNRPWTDAEALAGEVDPVFGKRTLLNKYSVLKLNSEIVAEHINSWTDEAIVARSISLARRAIAIWPRPPQVASRET</sequence>
<organism evidence="3 4">
    <name type="scientific">Streptosporangium saharense</name>
    <dbReference type="NCBI Taxonomy" id="1706840"/>
    <lineage>
        <taxon>Bacteria</taxon>
        <taxon>Bacillati</taxon>
        <taxon>Actinomycetota</taxon>
        <taxon>Actinomycetes</taxon>
        <taxon>Streptosporangiales</taxon>
        <taxon>Streptosporangiaceae</taxon>
        <taxon>Streptosporangium</taxon>
    </lineage>
</organism>
<name>A0A7W7QUU8_9ACTN</name>
<dbReference type="InterPro" id="IPR011089">
    <property type="entry name" value="GmrSD_C"/>
</dbReference>
<dbReference type="PANTHER" id="PTHR35149:SF1">
    <property type="entry name" value="DUF5655 DOMAIN-CONTAINING PROTEIN"/>
    <property type="match status" value="1"/>
</dbReference>
<evidence type="ECO:0000313" key="4">
    <source>
        <dbReference type="Proteomes" id="UP000552644"/>
    </source>
</evidence>
<accession>A0A7W7QUU8</accession>
<dbReference type="EMBL" id="JACHJP010000012">
    <property type="protein sequence ID" value="MBB4920014.1"/>
    <property type="molecule type" value="Genomic_DNA"/>
</dbReference>
<evidence type="ECO:0000259" key="1">
    <source>
        <dbReference type="Pfam" id="PF03235"/>
    </source>
</evidence>
<dbReference type="PANTHER" id="PTHR35149">
    <property type="entry name" value="SLL5132 PROTEIN"/>
    <property type="match status" value="1"/>
</dbReference>
<dbReference type="RefSeq" id="WP_184723364.1">
    <property type="nucleotide sequence ID" value="NZ_JACHJP010000012.1"/>
</dbReference>
<evidence type="ECO:0000259" key="2">
    <source>
        <dbReference type="Pfam" id="PF07510"/>
    </source>
</evidence>
<comment type="caution">
    <text evidence="3">The sequence shown here is derived from an EMBL/GenBank/DDBJ whole genome shotgun (WGS) entry which is preliminary data.</text>
</comment>
<dbReference type="Pfam" id="PF03235">
    <property type="entry name" value="GmrSD_N"/>
    <property type="match status" value="1"/>
</dbReference>
<keyword evidence="4" id="KW-1185">Reference proteome</keyword>
<dbReference type="Pfam" id="PF07510">
    <property type="entry name" value="GmrSD_C"/>
    <property type="match status" value="1"/>
</dbReference>
<protein>
    <recommendedName>
        <fullName evidence="5">DUF262 domain-containing protein</fullName>
    </recommendedName>
</protein>
<reference evidence="3 4" key="1">
    <citation type="submission" date="2020-08" db="EMBL/GenBank/DDBJ databases">
        <title>Genomic Encyclopedia of Type Strains, Phase III (KMG-III): the genomes of soil and plant-associated and newly described type strains.</title>
        <authorList>
            <person name="Whitman W."/>
        </authorList>
    </citation>
    <scope>NUCLEOTIDE SEQUENCE [LARGE SCALE GENOMIC DNA]</scope>
    <source>
        <strain evidence="3 4">CECT 8840</strain>
    </source>
</reference>
<dbReference type="InterPro" id="IPR004919">
    <property type="entry name" value="GmrSD_N"/>
</dbReference>
<evidence type="ECO:0000313" key="3">
    <source>
        <dbReference type="EMBL" id="MBB4920014.1"/>
    </source>
</evidence>
<evidence type="ECO:0008006" key="5">
    <source>
        <dbReference type="Google" id="ProtNLM"/>
    </source>
</evidence>
<feature type="domain" description="GmrSD restriction endonucleases N-terminal" evidence="1">
    <location>
        <begin position="10"/>
        <end position="244"/>
    </location>
</feature>
<feature type="domain" description="GmrSD restriction endonucleases C-terminal" evidence="2">
    <location>
        <begin position="443"/>
        <end position="599"/>
    </location>
</feature>